<dbReference type="EMBL" id="JAULSY010000169">
    <property type="protein sequence ID" value="KAK0660143.1"/>
    <property type="molecule type" value="Genomic_DNA"/>
</dbReference>
<keyword evidence="1" id="KW-0812">Transmembrane</keyword>
<reference evidence="3" key="1">
    <citation type="submission" date="2023-06" db="EMBL/GenBank/DDBJ databases">
        <title>Genome-scale phylogeny and comparative genomics of the fungal order Sordariales.</title>
        <authorList>
            <consortium name="Lawrence Berkeley National Laboratory"/>
            <person name="Hensen N."/>
            <person name="Bonometti L."/>
            <person name="Westerberg I."/>
            <person name="Brannstrom I.O."/>
            <person name="Guillou S."/>
            <person name="Cros-Aarteil S."/>
            <person name="Calhoun S."/>
            <person name="Haridas S."/>
            <person name="Kuo A."/>
            <person name="Mondo S."/>
            <person name="Pangilinan J."/>
            <person name="Riley R."/>
            <person name="Labutti K."/>
            <person name="Andreopoulos B."/>
            <person name="Lipzen A."/>
            <person name="Chen C."/>
            <person name="Yanf M."/>
            <person name="Daum C."/>
            <person name="Ng V."/>
            <person name="Clum A."/>
            <person name="Steindorff A."/>
            <person name="Ohm R."/>
            <person name="Martin F."/>
            <person name="Silar P."/>
            <person name="Natvig D."/>
            <person name="Lalanne C."/>
            <person name="Gautier V."/>
            <person name="Ament-Velasquez S.L."/>
            <person name="Kruys A."/>
            <person name="Hutchinson M.I."/>
            <person name="Powell A.J."/>
            <person name="Barry K."/>
            <person name="Miller A.N."/>
            <person name="Grigoriev I.V."/>
            <person name="Debuchy R."/>
            <person name="Gladieux P."/>
            <person name="Thoren M.H."/>
            <person name="Johannesson H."/>
        </authorList>
    </citation>
    <scope>NUCLEOTIDE SEQUENCE</scope>
    <source>
        <strain evidence="3">CBS 307.81</strain>
    </source>
</reference>
<feature type="domain" description="DUF7600" evidence="2">
    <location>
        <begin position="69"/>
        <end position="192"/>
    </location>
</feature>
<keyword evidence="1" id="KW-0472">Membrane</keyword>
<keyword evidence="1" id="KW-1133">Transmembrane helix</keyword>
<dbReference type="Pfam" id="PF24539">
    <property type="entry name" value="DUF7600"/>
    <property type="match status" value="1"/>
</dbReference>
<name>A0AA40D4D5_9PEZI</name>
<dbReference type="Proteomes" id="UP001174997">
    <property type="component" value="Unassembled WGS sequence"/>
</dbReference>
<keyword evidence="4" id="KW-1185">Reference proteome</keyword>
<evidence type="ECO:0000256" key="1">
    <source>
        <dbReference type="SAM" id="Phobius"/>
    </source>
</evidence>
<gene>
    <name evidence="3" type="ORF">QBC41DRAFT_236792</name>
</gene>
<accession>A0AA40D4D5</accession>
<dbReference type="InterPro" id="IPR056021">
    <property type="entry name" value="DUF7600"/>
</dbReference>
<evidence type="ECO:0000313" key="4">
    <source>
        <dbReference type="Proteomes" id="UP001174997"/>
    </source>
</evidence>
<comment type="caution">
    <text evidence="3">The sequence shown here is derived from an EMBL/GenBank/DDBJ whole genome shotgun (WGS) entry which is preliminary data.</text>
</comment>
<feature type="transmembrane region" description="Helical" evidence="1">
    <location>
        <begin position="343"/>
        <end position="363"/>
    </location>
</feature>
<evidence type="ECO:0000313" key="3">
    <source>
        <dbReference type="EMBL" id="KAK0660143.1"/>
    </source>
</evidence>
<evidence type="ECO:0000259" key="2">
    <source>
        <dbReference type="Pfam" id="PF24539"/>
    </source>
</evidence>
<dbReference type="AlphaFoldDB" id="A0AA40D4D5"/>
<proteinExistence type="predicted"/>
<organism evidence="3 4">
    <name type="scientific">Cercophora samala</name>
    <dbReference type="NCBI Taxonomy" id="330535"/>
    <lineage>
        <taxon>Eukaryota</taxon>
        <taxon>Fungi</taxon>
        <taxon>Dikarya</taxon>
        <taxon>Ascomycota</taxon>
        <taxon>Pezizomycotina</taxon>
        <taxon>Sordariomycetes</taxon>
        <taxon>Sordariomycetidae</taxon>
        <taxon>Sordariales</taxon>
        <taxon>Lasiosphaeriaceae</taxon>
        <taxon>Cercophora</taxon>
    </lineage>
</organism>
<sequence length="372" mass="40685">MTKHSHCSATSLTETNVALLSTTPAANCWNKPSRPILSPVSTIFQIFDSLTLAHPSKRTLECEDDDLYPYRHSCRELFNDRIVVPGGISRVSVSIVEAGDFSYVSGIALTSSGHTITIGHIGPADKEQYTDPQPNDLTGFKVAVGVGGIHAIQCAGALTPIGGWLGCPGKGIKTNRLTSKNPMKRLRFGFDVSIMAPLVFLQNTSLTRYHTGFPKTACGIPMFQPMSSNFNGDKFHPLKTYLLGFKPMFWTHFGGPGGIYLQHLERISLYDGRRLVFKYNTANIPDQCKTFGRAKKAPPNNQTNTCLKIDGPGNERIASISIRQKVRTAGLGLEHTDGLLASFTVWLFLLYIVGHIMPAILGMNTNGMQVGR</sequence>
<protein>
    <recommendedName>
        <fullName evidence="2">DUF7600 domain-containing protein</fullName>
    </recommendedName>
</protein>